<evidence type="ECO:0000313" key="7">
    <source>
        <dbReference type="EMBL" id="OCL02814.1"/>
    </source>
</evidence>
<dbReference type="InterPro" id="IPR036291">
    <property type="entry name" value="NAD(P)-bd_dom_sf"/>
</dbReference>
<feature type="domain" description="D-isomer specific 2-hydroxyacid dehydrogenase catalytic" evidence="5">
    <location>
        <begin position="27"/>
        <end position="334"/>
    </location>
</feature>
<feature type="domain" description="D-isomer specific 2-hydroxyacid dehydrogenase NAD-binding" evidence="6">
    <location>
        <begin position="112"/>
        <end position="308"/>
    </location>
</feature>
<evidence type="ECO:0000259" key="6">
    <source>
        <dbReference type="Pfam" id="PF02826"/>
    </source>
</evidence>
<dbReference type="InterPro" id="IPR006140">
    <property type="entry name" value="D-isomer_DH_NAD-bd"/>
</dbReference>
<keyword evidence="2 4" id="KW-0560">Oxidoreductase</keyword>
<proteinExistence type="inferred from homology"/>
<gene>
    <name evidence="7" type="ORF">AOQ84DRAFT_357203</name>
</gene>
<protein>
    <recommendedName>
        <fullName evidence="9">Glycerate dehydrogenase</fullName>
    </recommendedName>
</protein>
<evidence type="ECO:0000259" key="5">
    <source>
        <dbReference type="Pfam" id="PF00389"/>
    </source>
</evidence>
<dbReference type="SUPFAM" id="SSF52283">
    <property type="entry name" value="Formate/glycerate dehydrogenase catalytic domain-like"/>
    <property type="match status" value="1"/>
</dbReference>
<dbReference type="Proteomes" id="UP000250140">
    <property type="component" value="Unassembled WGS sequence"/>
</dbReference>
<evidence type="ECO:0008006" key="9">
    <source>
        <dbReference type="Google" id="ProtNLM"/>
    </source>
</evidence>
<dbReference type="GO" id="GO:0051287">
    <property type="term" value="F:NAD binding"/>
    <property type="evidence" value="ECO:0007669"/>
    <property type="project" value="InterPro"/>
</dbReference>
<dbReference type="EMBL" id="KV750879">
    <property type="protein sequence ID" value="OCL02814.1"/>
    <property type="molecule type" value="Genomic_DNA"/>
</dbReference>
<dbReference type="GO" id="GO:0016616">
    <property type="term" value="F:oxidoreductase activity, acting on the CH-OH group of donors, NAD or NADP as acceptor"/>
    <property type="evidence" value="ECO:0007669"/>
    <property type="project" value="InterPro"/>
</dbReference>
<dbReference type="Pfam" id="PF02826">
    <property type="entry name" value="2-Hacid_dh_C"/>
    <property type="match status" value="1"/>
</dbReference>
<dbReference type="Pfam" id="PF00389">
    <property type="entry name" value="2-Hacid_dh"/>
    <property type="match status" value="1"/>
</dbReference>
<reference evidence="7 8" key="1">
    <citation type="journal article" date="2016" name="Nat. Commun.">
        <title>Ectomycorrhizal ecology is imprinted in the genome of the dominant symbiotic fungus Cenococcum geophilum.</title>
        <authorList>
            <consortium name="DOE Joint Genome Institute"/>
            <person name="Peter M."/>
            <person name="Kohler A."/>
            <person name="Ohm R.A."/>
            <person name="Kuo A."/>
            <person name="Krutzmann J."/>
            <person name="Morin E."/>
            <person name="Arend M."/>
            <person name="Barry K.W."/>
            <person name="Binder M."/>
            <person name="Choi C."/>
            <person name="Clum A."/>
            <person name="Copeland A."/>
            <person name="Grisel N."/>
            <person name="Haridas S."/>
            <person name="Kipfer T."/>
            <person name="LaButti K."/>
            <person name="Lindquist E."/>
            <person name="Lipzen A."/>
            <person name="Maire R."/>
            <person name="Meier B."/>
            <person name="Mihaltcheva S."/>
            <person name="Molinier V."/>
            <person name="Murat C."/>
            <person name="Poggeler S."/>
            <person name="Quandt C.A."/>
            <person name="Sperisen C."/>
            <person name="Tritt A."/>
            <person name="Tisserant E."/>
            <person name="Crous P.W."/>
            <person name="Henrissat B."/>
            <person name="Nehls U."/>
            <person name="Egli S."/>
            <person name="Spatafora J.W."/>
            <person name="Grigoriev I.V."/>
            <person name="Martin F.M."/>
        </authorList>
    </citation>
    <scope>NUCLEOTIDE SEQUENCE [LARGE SCALE GENOMIC DNA]</scope>
    <source>
        <strain evidence="7 8">CBS 207.34</strain>
    </source>
</reference>
<dbReference type="CDD" id="cd05198">
    <property type="entry name" value="formate_dh_like"/>
    <property type="match status" value="1"/>
</dbReference>
<dbReference type="InterPro" id="IPR050418">
    <property type="entry name" value="D-iso_2-hydroxyacid_DH_PdxB"/>
</dbReference>
<dbReference type="PANTHER" id="PTHR43761:SF1">
    <property type="entry name" value="D-ISOMER SPECIFIC 2-HYDROXYACID DEHYDROGENASE CATALYTIC DOMAIN-CONTAINING PROTEIN-RELATED"/>
    <property type="match status" value="1"/>
</dbReference>
<comment type="similarity">
    <text evidence="1 4">Belongs to the D-isomer specific 2-hydroxyacid dehydrogenase family.</text>
</comment>
<keyword evidence="3" id="KW-0520">NAD</keyword>
<name>A0A8E2EQ60_9PEZI</name>
<organism evidence="7 8">
    <name type="scientific">Glonium stellatum</name>
    <dbReference type="NCBI Taxonomy" id="574774"/>
    <lineage>
        <taxon>Eukaryota</taxon>
        <taxon>Fungi</taxon>
        <taxon>Dikarya</taxon>
        <taxon>Ascomycota</taxon>
        <taxon>Pezizomycotina</taxon>
        <taxon>Dothideomycetes</taxon>
        <taxon>Pleosporomycetidae</taxon>
        <taxon>Gloniales</taxon>
        <taxon>Gloniaceae</taxon>
        <taxon>Glonium</taxon>
    </lineage>
</organism>
<dbReference type="InterPro" id="IPR006139">
    <property type="entry name" value="D-isomer_2_OHA_DH_cat_dom"/>
</dbReference>
<evidence type="ECO:0000256" key="3">
    <source>
        <dbReference type="ARBA" id="ARBA00023027"/>
    </source>
</evidence>
<dbReference type="SUPFAM" id="SSF51735">
    <property type="entry name" value="NAD(P)-binding Rossmann-fold domains"/>
    <property type="match status" value="1"/>
</dbReference>
<keyword evidence="8" id="KW-1185">Reference proteome</keyword>
<dbReference type="AlphaFoldDB" id="A0A8E2EQ60"/>
<accession>A0A8E2EQ60</accession>
<dbReference type="Gene3D" id="3.40.50.720">
    <property type="entry name" value="NAD(P)-binding Rossmann-like Domain"/>
    <property type="match status" value="2"/>
</dbReference>
<dbReference type="OrthoDB" id="298012at2759"/>
<sequence length="339" mass="36642">MHHNIVALERIHQPLPEFGFAPPTTFTLTSYEKTDSSELYERIHDATIIIVTVVQIDAAALSPAVTPNLRLVAVMATGTDCVDLEACKARGVRVVNCPNANIDSVSEHAISLYFAARRRVVQMHNATLAEPSEWKAKQTLTRLMRFGDGKPPLSCRDEILGIVGYGSLGKRIAHLGRALGMTVLVAARKGAPSTAPELPSANNKDRIPFDEVLTRSTVLMICLPRTPETIDLISAPELQSMSPYAVVINIARGGIVNEEALAKAVREGWIAGAATDVFVKEPAEGAKDSPLLGEQAKGLNITVTPHVAWFSQSTMANLSRILKDTVEAWCAGHEINVII</sequence>
<evidence type="ECO:0000256" key="4">
    <source>
        <dbReference type="RuleBase" id="RU003719"/>
    </source>
</evidence>
<evidence type="ECO:0000313" key="8">
    <source>
        <dbReference type="Proteomes" id="UP000250140"/>
    </source>
</evidence>
<evidence type="ECO:0000256" key="2">
    <source>
        <dbReference type="ARBA" id="ARBA00023002"/>
    </source>
</evidence>
<evidence type="ECO:0000256" key="1">
    <source>
        <dbReference type="ARBA" id="ARBA00005854"/>
    </source>
</evidence>
<dbReference type="PANTHER" id="PTHR43761">
    <property type="entry name" value="D-ISOMER SPECIFIC 2-HYDROXYACID DEHYDROGENASE FAMILY PROTEIN (AFU_ORTHOLOGUE AFUA_1G13630)"/>
    <property type="match status" value="1"/>
</dbReference>